<keyword evidence="3" id="KW-1185">Reference proteome</keyword>
<evidence type="ECO:0000313" key="2">
    <source>
        <dbReference type="EMBL" id="GGI18501.1"/>
    </source>
</evidence>
<keyword evidence="1" id="KW-0812">Transmembrane</keyword>
<feature type="transmembrane region" description="Helical" evidence="1">
    <location>
        <begin position="20"/>
        <end position="41"/>
    </location>
</feature>
<gene>
    <name evidence="2" type="ORF">GCM10008066_14330</name>
</gene>
<dbReference type="RefSeq" id="WP_188380558.1">
    <property type="nucleotide sequence ID" value="NZ_BMDI01000001.1"/>
</dbReference>
<sequence length="103" mass="11639">MKQNMSRARLPRLANRRAVLGQSMIEYIVVLMVGVLVLVAGDDPPIQKLAAAIHEYYTDYSYGMSIAQMPNCYWEKSALSITISVDKCIDLKDPEWPVDVTFN</sequence>
<proteinExistence type="predicted"/>
<evidence type="ECO:0000256" key="1">
    <source>
        <dbReference type="SAM" id="Phobius"/>
    </source>
</evidence>
<dbReference type="EMBL" id="BMDI01000001">
    <property type="protein sequence ID" value="GGI18501.1"/>
    <property type="molecule type" value="Genomic_DNA"/>
</dbReference>
<reference evidence="3" key="1">
    <citation type="journal article" date="2019" name="Int. J. Syst. Evol. Microbiol.">
        <title>The Global Catalogue of Microorganisms (GCM) 10K type strain sequencing project: providing services to taxonomists for standard genome sequencing and annotation.</title>
        <authorList>
            <consortium name="The Broad Institute Genomics Platform"/>
            <consortium name="The Broad Institute Genome Sequencing Center for Infectious Disease"/>
            <person name="Wu L."/>
            <person name="Ma J."/>
        </authorList>
    </citation>
    <scope>NUCLEOTIDE SEQUENCE [LARGE SCALE GENOMIC DNA]</scope>
    <source>
        <strain evidence="3">CCM 2767</strain>
    </source>
</reference>
<accession>A0A8J3F615</accession>
<protein>
    <submittedName>
        <fullName evidence="2">Uncharacterized protein</fullName>
    </submittedName>
</protein>
<dbReference type="Proteomes" id="UP000642180">
    <property type="component" value="Unassembled WGS sequence"/>
</dbReference>
<keyword evidence="1" id="KW-1133">Transmembrane helix</keyword>
<evidence type="ECO:0000313" key="3">
    <source>
        <dbReference type="Proteomes" id="UP000642180"/>
    </source>
</evidence>
<keyword evidence="1" id="KW-0472">Membrane</keyword>
<organism evidence="2 3">
    <name type="scientific">Oxalicibacterium faecigallinarum</name>
    <dbReference type="NCBI Taxonomy" id="573741"/>
    <lineage>
        <taxon>Bacteria</taxon>
        <taxon>Pseudomonadati</taxon>
        <taxon>Pseudomonadota</taxon>
        <taxon>Betaproteobacteria</taxon>
        <taxon>Burkholderiales</taxon>
        <taxon>Oxalobacteraceae</taxon>
        <taxon>Oxalicibacterium</taxon>
    </lineage>
</organism>
<dbReference type="AlphaFoldDB" id="A0A8J3F615"/>
<comment type="caution">
    <text evidence="2">The sequence shown here is derived from an EMBL/GenBank/DDBJ whole genome shotgun (WGS) entry which is preliminary data.</text>
</comment>
<name>A0A8J3F615_9BURK</name>